<comment type="caution">
    <text evidence="2">The sequence shown here is derived from an EMBL/GenBank/DDBJ whole genome shotgun (WGS) entry which is preliminary data.</text>
</comment>
<evidence type="ECO:0000313" key="2">
    <source>
        <dbReference type="EMBL" id="KAF5343505.1"/>
    </source>
</evidence>
<feature type="region of interest" description="Disordered" evidence="1">
    <location>
        <begin position="214"/>
        <end position="295"/>
    </location>
</feature>
<organism evidence="2 3">
    <name type="scientific">Tetrapyrgos nigripes</name>
    <dbReference type="NCBI Taxonomy" id="182062"/>
    <lineage>
        <taxon>Eukaryota</taxon>
        <taxon>Fungi</taxon>
        <taxon>Dikarya</taxon>
        <taxon>Basidiomycota</taxon>
        <taxon>Agaricomycotina</taxon>
        <taxon>Agaricomycetes</taxon>
        <taxon>Agaricomycetidae</taxon>
        <taxon>Agaricales</taxon>
        <taxon>Marasmiineae</taxon>
        <taxon>Marasmiaceae</taxon>
        <taxon>Tetrapyrgos</taxon>
    </lineage>
</organism>
<feature type="compositionally biased region" description="Low complexity" evidence="1">
    <location>
        <begin position="231"/>
        <end position="264"/>
    </location>
</feature>
<feature type="region of interest" description="Disordered" evidence="1">
    <location>
        <begin position="137"/>
        <end position="183"/>
    </location>
</feature>
<keyword evidence="3" id="KW-1185">Reference proteome</keyword>
<dbReference type="OrthoDB" id="2974599at2759"/>
<sequence>MTSDSSSSTMLVADPNTGSGSANQLRLSNRPLHEFFHRRKRSHSGPQSRFSFTSPTGLDGHNHIHAYPHLQTHVPRISGPALPTYASYANDNTRSRDTPHDFSMTPANVPSAYQLYQMQLGLGPYLARPEEAYSGPRTGAAYIDEGGRRLDSRPSEDGDGWDGDGNGEKDLLPVYDMNGGPPRYSEDVRASGDMAGMRGGIGMGSMGDVGGVERGDANGDTLAGRDANVDSTGTYTASGGTTHTSILTSTPTPTSASTATSPSGTHDERTIPTMRSNSDSASESQSQALQLQSQS</sequence>
<name>A0A8H5CKP0_9AGAR</name>
<evidence type="ECO:0000313" key="3">
    <source>
        <dbReference type="Proteomes" id="UP000559256"/>
    </source>
</evidence>
<proteinExistence type="predicted"/>
<gene>
    <name evidence="2" type="ORF">D9758_015639</name>
</gene>
<feature type="compositionally biased region" description="Low complexity" evidence="1">
    <location>
        <begin position="276"/>
        <end position="295"/>
    </location>
</feature>
<feature type="region of interest" description="Disordered" evidence="1">
    <location>
        <begin position="1"/>
        <end position="27"/>
    </location>
</feature>
<dbReference type="EMBL" id="JAACJM010000139">
    <property type="protein sequence ID" value="KAF5343505.1"/>
    <property type="molecule type" value="Genomic_DNA"/>
</dbReference>
<dbReference type="Proteomes" id="UP000559256">
    <property type="component" value="Unassembled WGS sequence"/>
</dbReference>
<dbReference type="AlphaFoldDB" id="A0A8H5CKP0"/>
<reference evidence="2 3" key="1">
    <citation type="journal article" date="2020" name="ISME J.">
        <title>Uncovering the hidden diversity of litter-decomposition mechanisms in mushroom-forming fungi.</title>
        <authorList>
            <person name="Floudas D."/>
            <person name="Bentzer J."/>
            <person name="Ahren D."/>
            <person name="Johansson T."/>
            <person name="Persson P."/>
            <person name="Tunlid A."/>
        </authorList>
    </citation>
    <scope>NUCLEOTIDE SEQUENCE [LARGE SCALE GENOMIC DNA]</scope>
    <source>
        <strain evidence="2 3">CBS 291.85</strain>
    </source>
</reference>
<accession>A0A8H5CKP0</accession>
<evidence type="ECO:0000256" key="1">
    <source>
        <dbReference type="SAM" id="MobiDB-lite"/>
    </source>
</evidence>
<protein>
    <submittedName>
        <fullName evidence="2">Uncharacterized protein</fullName>
    </submittedName>
</protein>
<feature type="compositionally biased region" description="Basic and acidic residues" evidence="1">
    <location>
        <begin position="145"/>
        <end position="156"/>
    </location>
</feature>